<dbReference type="EMBL" id="JBBWWQ010000021">
    <property type="protein sequence ID" value="KAK8913600.1"/>
    <property type="molecule type" value="Genomic_DNA"/>
</dbReference>
<protein>
    <submittedName>
        <fullName evidence="1">Uncharacterized protein</fullName>
    </submittedName>
</protein>
<organism evidence="1 2">
    <name type="scientific">Platanthera zijinensis</name>
    <dbReference type="NCBI Taxonomy" id="2320716"/>
    <lineage>
        <taxon>Eukaryota</taxon>
        <taxon>Viridiplantae</taxon>
        <taxon>Streptophyta</taxon>
        <taxon>Embryophyta</taxon>
        <taxon>Tracheophyta</taxon>
        <taxon>Spermatophyta</taxon>
        <taxon>Magnoliopsida</taxon>
        <taxon>Liliopsida</taxon>
        <taxon>Asparagales</taxon>
        <taxon>Orchidaceae</taxon>
        <taxon>Orchidoideae</taxon>
        <taxon>Orchideae</taxon>
        <taxon>Orchidinae</taxon>
        <taxon>Platanthera</taxon>
    </lineage>
</organism>
<reference evidence="1 2" key="1">
    <citation type="journal article" date="2022" name="Nat. Plants">
        <title>Genomes of leafy and leafless Platanthera orchids illuminate the evolution of mycoheterotrophy.</title>
        <authorList>
            <person name="Li M.H."/>
            <person name="Liu K.W."/>
            <person name="Li Z."/>
            <person name="Lu H.C."/>
            <person name="Ye Q.L."/>
            <person name="Zhang D."/>
            <person name="Wang J.Y."/>
            <person name="Li Y.F."/>
            <person name="Zhong Z.M."/>
            <person name="Liu X."/>
            <person name="Yu X."/>
            <person name="Liu D.K."/>
            <person name="Tu X.D."/>
            <person name="Liu B."/>
            <person name="Hao Y."/>
            <person name="Liao X.Y."/>
            <person name="Jiang Y.T."/>
            <person name="Sun W.H."/>
            <person name="Chen J."/>
            <person name="Chen Y.Q."/>
            <person name="Ai Y."/>
            <person name="Zhai J.W."/>
            <person name="Wu S.S."/>
            <person name="Zhou Z."/>
            <person name="Hsiao Y.Y."/>
            <person name="Wu W.L."/>
            <person name="Chen Y.Y."/>
            <person name="Lin Y.F."/>
            <person name="Hsu J.L."/>
            <person name="Li C.Y."/>
            <person name="Wang Z.W."/>
            <person name="Zhao X."/>
            <person name="Zhong W.Y."/>
            <person name="Ma X.K."/>
            <person name="Ma L."/>
            <person name="Huang J."/>
            <person name="Chen G.Z."/>
            <person name="Huang M.Z."/>
            <person name="Huang L."/>
            <person name="Peng D.H."/>
            <person name="Luo Y.B."/>
            <person name="Zou S.Q."/>
            <person name="Chen S.P."/>
            <person name="Lan S."/>
            <person name="Tsai W.C."/>
            <person name="Van de Peer Y."/>
            <person name="Liu Z.J."/>
        </authorList>
    </citation>
    <scope>NUCLEOTIDE SEQUENCE [LARGE SCALE GENOMIC DNA]</scope>
    <source>
        <strain evidence="1">Lor287</strain>
    </source>
</reference>
<comment type="caution">
    <text evidence="1">The sequence shown here is derived from an EMBL/GenBank/DDBJ whole genome shotgun (WGS) entry which is preliminary data.</text>
</comment>
<gene>
    <name evidence="1" type="ORF">KSP39_PZI023594</name>
</gene>
<evidence type="ECO:0000313" key="2">
    <source>
        <dbReference type="Proteomes" id="UP001418222"/>
    </source>
</evidence>
<sequence>MPAGTRSHSEEHLPMDVSLAIQEEQRTRQAQIDSLRNDMLSQNKILSQQFLAARDHTQDQQDELRREMRSYMESIQRSLDLQTSRLQKQPDICTSQSSAGILGVSPPLEPAIQVELSDFICLYGEIMMQMRRIFGRPKLGDTSMRTWWNVHRRLSTCRASSPLPLAIAMHI</sequence>
<accession>A0AAP0AS47</accession>
<evidence type="ECO:0000313" key="1">
    <source>
        <dbReference type="EMBL" id="KAK8913600.1"/>
    </source>
</evidence>
<dbReference type="AlphaFoldDB" id="A0AAP0AS47"/>
<name>A0AAP0AS47_9ASPA</name>
<proteinExistence type="predicted"/>
<keyword evidence="2" id="KW-1185">Reference proteome</keyword>
<dbReference type="Proteomes" id="UP001418222">
    <property type="component" value="Unassembled WGS sequence"/>
</dbReference>